<dbReference type="AlphaFoldDB" id="Q01P42"/>
<dbReference type="Gene3D" id="3.30.200.20">
    <property type="entry name" value="Phosphorylase Kinase, domain 1"/>
    <property type="match status" value="1"/>
</dbReference>
<feature type="binding site" evidence="7">
    <location>
        <position position="111"/>
    </location>
    <ligand>
        <name>ATP</name>
        <dbReference type="ChEBI" id="CHEBI:30616"/>
    </ligand>
</feature>
<dbReference type="PANTHER" id="PTHR43289">
    <property type="entry name" value="MITOGEN-ACTIVATED PROTEIN KINASE KINASE KINASE 20-RELATED"/>
    <property type="match status" value="1"/>
</dbReference>
<dbReference type="EMBL" id="CP000473">
    <property type="protein sequence ID" value="ABJ88578.1"/>
    <property type="molecule type" value="Genomic_DNA"/>
</dbReference>
<dbReference type="Gene3D" id="1.10.510.10">
    <property type="entry name" value="Transferase(Phosphotransferase) domain 1"/>
    <property type="match status" value="1"/>
</dbReference>
<dbReference type="SUPFAM" id="SSF56112">
    <property type="entry name" value="Protein kinase-like (PK-like)"/>
    <property type="match status" value="1"/>
</dbReference>
<dbReference type="SUPFAM" id="SSF82171">
    <property type="entry name" value="DPP6 N-terminal domain-like"/>
    <property type="match status" value="1"/>
</dbReference>
<sequence length="955" mass="104588">MDAQRFQRVEQLYHQALERPASERSAFLGKACAGDDALRQEVASLLDQPGEGLLDRPAWQSVSRYDSSDTMDGMIGRQIAHFEIVERLGEGGMGAVYKARDRHLDRDVALKVLLPEAVGNADRRRRFVREAKAASGLNHPNIVHIYDIDESEGELFIAMEYVAGKTLEQAIDRKGLTLREALRYAVPMADALAKAHAAGIVHRDFKPSNVMITGERTVKVLDFGLAKLMESESATSESAETVPMHEAGQTREGTVVGTAAYMSPEQAEGKPVDGRSDIFSFGAVLYEMLTGRRAFCGATRMATITSVLRDEPKPVGETRDTVPKELERVIARCLRKDPDRRFQHMEDLRVALEEVREESESGSAARPESPAAGTSRHKWIGAAVAVGLLALAVATTWKLGTANGVRGGLEAVQVTTVPGLAIGASFSPDGKQIAFSSNRNGWFEIYTKPSEGPGSDHQVTTDGNQAVEPAWSPDGKWIAYHSVAKHGLWMVPSGGGTPHRISEFGSAPAWSPDGRTLAFRSYETSSLALSDWPGDGESTIWIVAADGTNLQQLTQPRNPPGQHADPSWSPDGKRLIFASLNIVTMGFRGALFTVDVKSGDVKPVPAGGIWGAANPVFALDGKGVYFAGRPNIAGFNGVYYSAFSDGANPVELYRTKQAVPARISLSRDGKSLAFTRMVNASQIWLTDTSGKESKALYEDLVVRARIPNFSPDGSRLNYQVQSDDATLGVWLMNADGSNPTRVAPDLGNTNGASWASNGNALVCSFFGSGKLRFIWISLADGSRRVMEEQTRDMLRSHLTPDEKEFVYDFGSPRNIWKRPVAGGPARQLTFGRQRNWFPELSWDGNWIAYQVTEGDETQIAVIDRNGGQQRLLTSGPGKRFAHSFASDNRRIAYAGFENGAWNLYWIDRITGEHKQVTHFTAFGSFVRSPAWRPGTEQIAYEYSDVKGNIERLQLR</sequence>
<dbReference type="PROSITE" id="PS50011">
    <property type="entry name" value="PROTEIN_KINASE_DOM"/>
    <property type="match status" value="1"/>
</dbReference>
<feature type="domain" description="Protein kinase" evidence="9">
    <location>
        <begin position="82"/>
        <end position="380"/>
    </location>
</feature>
<evidence type="ECO:0000256" key="5">
    <source>
        <dbReference type="ARBA" id="ARBA00022777"/>
    </source>
</evidence>
<keyword evidence="5 10" id="KW-0418">Kinase</keyword>
<dbReference type="eggNOG" id="COG0823">
    <property type="taxonomic scope" value="Bacteria"/>
</dbReference>
<dbReference type="CDD" id="cd14014">
    <property type="entry name" value="STKc_PknB_like"/>
    <property type="match status" value="1"/>
</dbReference>
<dbReference type="InterPro" id="IPR011042">
    <property type="entry name" value="6-blade_b-propeller_TolB-like"/>
</dbReference>
<evidence type="ECO:0000256" key="6">
    <source>
        <dbReference type="ARBA" id="ARBA00022840"/>
    </source>
</evidence>
<proteinExistence type="predicted"/>
<dbReference type="InterPro" id="IPR011659">
    <property type="entry name" value="WD40"/>
</dbReference>
<keyword evidence="3" id="KW-0808">Transferase</keyword>
<protein>
    <recommendedName>
        <fullName evidence="1">non-specific serine/threonine protein kinase</fullName>
        <ecNumber evidence="1">2.7.11.1</ecNumber>
    </recommendedName>
</protein>
<dbReference type="HOGENOM" id="CLU_012906_0_0_0"/>
<dbReference type="Pfam" id="PF00069">
    <property type="entry name" value="Pkinase"/>
    <property type="match status" value="1"/>
</dbReference>
<organism evidence="10">
    <name type="scientific">Solibacter usitatus (strain Ellin6076)</name>
    <dbReference type="NCBI Taxonomy" id="234267"/>
    <lineage>
        <taxon>Bacteria</taxon>
        <taxon>Pseudomonadati</taxon>
        <taxon>Acidobacteriota</taxon>
        <taxon>Terriglobia</taxon>
        <taxon>Bryobacterales</taxon>
        <taxon>Solibacteraceae</taxon>
        <taxon>Candidatus Solibacter</taxon>
    </lineage>
</organism>
<dbReference type="GO" id="GO:0005524">
    <property type="term" value="F:ATP binding"/>
    <property type="evidence" value="ECO:0007669"/>
    <property type="project" value="UniProtKB-UniRule"/>
</dbReference>
<dbReference type="FunFam" id="1.10.510.10:FF:000021">
    <property type="entry name" value="Serine/threonine protein kinase"/>
    <property type="match status" value="1"/>
</dbReference>
<evidence type="ECO:0000256" key="1">
    <source>
        <dbReference type="ARBA" id="ARBA00012513"/>
    </source>
</evidence>
<dbReference type="PROSITE" id="PS00108">
    <property type="entry name" value="PROTEIN_KINASE_ST"/>
    <property type="match status" value="1"/>
</dbReference>
<dbReference type="Gene3D" id="2.120.10.30">
    <property type="entry name" value="TolB, C-terminal domain"/>
    <property type="match status" value="3"/>
</dbReference>
<evidence type="ECO:0000256" key="3">
    <source>
        <dbReference type="ARBA" id="ARBA00022679"/>
    </source>
</evidence>
<name>Q01P42_SOLUE</name>
<keyword evidence="2 10" id="KW-0723">Serine/threonine-protein kinase</keyword>
<dbReference type="InterPro" id="IPR000719">
    <property type="entry name" value="Prot_kinase_dom"/>
</dbReference>
<evidence type="ECO:0000313" key="10">
    <source>
        <dbReference type="EMBL" id="ABJ88578.1"/>
    </source>
</evidence>
<keyword evidence="4 7" id="KW-0547">Nucleotide-binding</keyword>
<evidence type="ECO:0000256" key="8">
    <source>
        <dbReference type="SAM" id="MobiDB-lite"/>
    </source>
</evidence>
<evidence type="ECO:0000256" key="7">
    <source>
        <dbReference type="PROSITE-ProRule" id="PRU10141"/>
    </source>
</evidence>
<feature type="region of interest" description="Disordered" evidence="8">
    <location>
        <begin position="354"/>
        <end position="374"/>
    </location>
</feature>
<dbReference type="InterPro" id="IPR008271">
    <property type="entry name" value="Ser/Thr_kinase_AS"/>
</dbReference>
<evidence type="ECO:0000259" key="9">
    <source>
        <dbReference type="PROSITE" id="PS50011"/>
    </source>
</evidence>
<reference evidence="10" key="1">
    <citation type="submission" date="2006-10" db="EMBL/GenBank/DDBJ databases">
        <title>Complete sequence of Solibacter usitatus Ellin6076.</title>
        <authorList>
            <consortium name="US DOE Joint Genome Institute"/>
            <person name="Copeland A."/>
            <person name="Lucas S."/>
            <person name="Lapidus A."/>
            <person name="Barry K."/>
            <person name="Detter J.C."/>
            <person name="Glavina del Rio T."/>
            <person name="Hammon N."/>
            <person name="Israni S."/>
            <person name="Dalin E."/>
            <person name="Tice H."/>
            <person name="Pitluck S."/>
            <person name="Thompson L.S."/>
            <person name="Brettin T."/>
            <person name="Bruce D."/>
            <person name="Han C."/>
            <person name="Tapia R."/>
            <person name="Gilna P."/>
            <person name="Schmutz J."/>
            <person name="Larimer F."/>
            <person name="Land M."/>
            <person name="Hauser L."/>
            <person name="Kyrpides N."/>
            <person name="Mikhailova N."/>
            <person name="Janssen P.H."/>
            <person name="Kuske C.R."/>
            <person name="Richardson P."/>
        </authorList>
    </citation>
    <scope>NUCLEOTIDE SEQUENCE</scope>
    <source>
        <strain evidence="10">Ellin6076</strain>
    </source>
</reference>
<dbReference type="Pfam" id="PF07676">
    <property type="entry name" value="PD40"/>
    <property type="match status" value="5"/>
</dbReference>
<dbReference type="KEGG" id="sus:Acid_7679"/>
<dbReference type="InterPro" id="IPR017441">
    <property type="entry name" value="Protein_kinase_ATP_BS"/>
</dbReference>
<dbReference type="EC" id="2.7.11.1" evidence="1"/>
<dbReference type="PROSITE" id="PS00107">
    <property type="entry name" value="PROTEIN_KINASE_ATP"/>
    <property type="match status" value="1"/>
</dbReference>
<gene>
    <name evidence="10" type="ordered locus">Acid_7679</name>
</gene>
<accession>Q01P42</accession>
<dbReference type="PANTHER" id="PTHR43289:SF6">
    <property type="entry name" value="SERINE_THREONINE-PROTEIN KINASE NEKL-3"/>
    <property type="match status" value="1"/>
</dbReference>
<dbReference type="GO" id="GO:0004674">
    <property type="term" value="F:protein serine/threonine kinase activity"/>
    <property type="evidence" value="ECO:0007669"/>
    <property type="project" value="UniProtKB-KW"/>
</dbReference>
<dbReference type="InParanoid" id="Q01P42"/>
<dbReference type="InterPro" id="IPR011009">
    <property type="entry name" value="Kinase-like_dom_sf"/>
</dbReference>
<keyword evidence="6 7" id="KW-0067">ATP-binding</keyword>
<evidence type="ECO:0000256" key="4">
    <source>
        <dbReference type="ARBA" id="ARBA00022741"/>
    </source>
</evidence>
<dbReference type="STRING" id="234267.Acid_7679"/>
<evidence type="ECO:0000256" key="2">
    <source>
        <dbReference type="ARBA" id="ARBA00022527"/>
    </source>
</evidence>
<dbReference type="eggNOG" id="COG0515">
    <property type="taxonomic scope" value="Bacteria"/>
</dbReference>
<dbReference type="SUPFAM" id="SSF69304">
    <property type="entry name" value="Tricorn protease N-terminal domain"/>
    <property type="match status" value="1"/>
</dbReference>